<dbReference type="EMBL" id="JACLQD010000002">
    <property type="protein sequence ID" value="MBC2835511.1"/>
    <property type="molecule type" value="Genomic_DNA"/>
</dbReference>
<dbReference type="GO" id="GO:0000030">
    <property type="term" value="F:mannosyltransferase activity"/>
    <property type="evidence" value="ECO:0007669"/>
    <property type="project" value="TreeGrafter"/>
</dbReference>
<dbReference type="PANTHER" id="PTHR32385:SF15">
    <property type="entry name" value="INOSITOL PHOSPHOCERAMIDE MANNOSYLTRANSFERASE 1"/>
    <property type="match status" value="1"/>
</dbReference>
<protein>
    <submittedName>
        <fullName evidence="1">Uncharacterized protein</fullName>
    </submittedName>
</protein>
<organism evidence="1 2">
    <name type="scientific">Paragemmobacter straminiformis</name>
    <dbReference type="NCBI Taxonomy" id="2045119"/>
    <lineage>
        <taxon>Bacteria</taxon>
        <taxon>Pseudomonadati</taxon>
        <taxon>Pseudomonadota</taxon>
        <taxon>Alphaproteobacteria</taxon>
        <taxon>Rhodobacterales</taxon>
        <taxon>Paracoccaceae</taxon>
        <taxon>Paragemmobacter</taxon>
    </lineage>
</organism>
<reference evidence="1 2" key="1">
    <citation type="journal article" date="2017" name="Int. J. Syst. Evol. Microbiol.">
        <title>Gemmobacter straminiformis sp. nov., isolated from an artificial fountain.</title>
        <authorList>
            <person name="Kang J.Y."/>
            <person name="Kim M.J."/>
            <person name="Chun J."/>
            <person name="Son K.P."/>
            <person name="Jahng K.Y."/>
        </authorList>
    </citation>
    <scope>NUCLEOTIDE SEQUENCE [LARGE SCALE GENOMIC DNA]</scope>
    <source>
        <strain evidence="1 2">CAM-8</strain>
    </source>
</reference>
<gene>
    <name evidence="1" type="ORF">H7F16_08325</name>
</gene>
<dbReference type="Proteomes" id="UP000555411">
    <property type="component" value="Unassembled WGS sequence"/>
</dbReference>
<sequence length="223" mass="25858">MIPNVIHFIWMTKEAARMEDPIPDEVRDQIFRWHHHASDCAIRCWSWADFEELMDDAEGRRTIELIRACRLNAMKADIMRLAIIARLGGIWSDVKNRPRIDLRGQLPLQEKLFIAEHWPIPQKPDTTGFYSNSFFGAEADNGFINATLAFALEKVAARSAEDSIPWITGGGVFTRLARREGMEQPYPIRAQLCWQDWIQRVGMEYNKGGKHWSERQKSEPLYA</sequence>
<dbReference type="GO" id="GO:0051999">
    <property type="term" value="P:mannosyl-inositol phosphorylceramide biosynthetic process"/>
    <property type="evidence" value="ECO:0007669"/>
    <property type="project" value="TreeGrafter"/>
</dbReference>
<evidence type="ECO:0000313" key="1">
    <source>
        <dbReference type="EMBL" id="MBC2835511.1"/>
    </source>
</evidence>
<comment type="caution">
    <text evidence="1">The sequence shown here is derived from an EMBL/GenBank/DDBJ whole genome shotgun (WGS) entry which is preliminary data.</text>
</comment>
<dbReference type="RefSeq" id="WP_185797104.1">
    <property type="nucleotide sequence ID" value="NZ_JACLQD010000002.1"/>
</dbReference>
<dbReference type="PANTHER" id="PTHR32385">
    <property type="entry name" value="MANNOSYL PHOSPHORYLINOSITOL CERAMIDE SYNTHASE"/>
    <property type="match status" value="1"/>
</dbReference>
<dbReference type="GO" id="GO:0016020">
    <property type="term" value="C:membrane"/>
    <property type="evidence" value="ECO:0007669"/>
    <property type="project" value="GOC"/>
</dbReference>
<dbReference type="InterPro" id="IPR029044">
    <property type="entry name" value="Nucleotide-diphossugar_trans"/>
</dbReference>
<dbReference type="AlphaFoldDB" id="A0A842I7H0"/>
<name>A0A842I7H0_9RHOB</name>
<dbReference type="InterPro" id="IPR051706">
    <property type="entry name" value="Glycosyltransferase_domain"/>
</dbReference>
<accession>A0A842I7H0</accession>
<evidence type="ECO:0000313" key="2">
    <source>
        <dbReference type="Proteomes" id="UP000555411"/>
    </source>
</evidence>
<keyword evidence="2" id="KW-1185">Reference proteome</keyword>
<dbReference type="Gene3D" id="3.90.550.20">
    <property type="match status" value="1"/>
</dbReference>
<dbReference type="SUPFAM" id="SSF53448">
    <property type="entry name" value="Nucleotide-diphospho-sugar transferases"/>
    <property type="match status" value="1"/>
</dbReference>
<proteinExistence type="predicted"/>